<reference evidence="3" key="1">
    <citation type="submission" date="2021-03" db="EMBL/GenBank/DDBJ databases">
        <title>Assistant Professor.</title>
        <authorList>
            <person name="Huq M.A."/>
        </authorList>
    </citation>
    <scope>NUCLEOTIDE SEQUENCE [LARGE SCALE GENOMIC DNA]</scope>
    <source>
        <strain evidence="3">MAH-28</strain>
    </source>
</reference>
<dbReference type="RefSeq" id="WP_209143916.1">
    <property type="nucleotide sequence ID" value="NZ_JAGHKP010000001.1"/>
</dbReference>
<proteinExistence type="predicted"/>
<name>A0ABS3YA78_9BACT</name>
<evidence type="ECO:0000313" key="2">
    <source>
        <dbReference type="EMBL" id="MBO9151578.1"/>
    </source>
</evidence>
<dbReference type="SUPFAM" id="SSF109854">
    <property type="entry name" value="DinB/YfiT-like putative metalloenzymes"/>
    <property type="match status" value="1"/>
</dbReference>
<comment type="caution">
    <text evidence="2">The sequence shown here is derived from an EMBL/GenBank/DDBJ whole genome shotgun (WGS) entry which is preliminary data.</text>
</comment>
<dbReference type="InterPro" id="IPR034660">
    <property type="entry name" value="DinB/YfiT-like"/>
</dbReference>
<keyword evidence="3" id="KW-1185">Reference proteome</keyword>
<dbReference type="EMBL" id="JAGHKP010000001">
    <property type="protein sequence ID" value="MBO9151578.1"/>
    <property type="molecule type" value="Genomic_DNA"/>
</dbReference>
<accession>A0ABS3YA78</accession>
<dbReference type="Proteomes" id="UP000679126">
    <property type="component" value="Unassembled WGS sequence"/>
</dbReference>
<protein>
    <submittedName>
        <fullName evidence="2">DinB family protein</fullName>
    </submittedName>
</protein>
<gene>
    <name evidence="2" type="ORF">J7I43_05125</name>
</gene>
<dbReference type="Pfam" id="PF12867">
    <property type="entry name" value="DinB_2"/>
    <property type="match status" value="1"/>
</dbReference>
<sequence>MNNLPYSVAQRLQSQHLSMAEMMGAVPDEKLQAEIITGKWSALDNAAHLAVFQDIFKGRIERVLEEDEPLFPPYKWEEDPLFAEYRKLPVKELIAVYNDGRADFTRFANTIAPESFGRYGRHSVYGRFSVAELVEMMILHESHHLFIIFKLLRVTPK</sequence>
<evidence type="ECO:0000313" key="3">
    <source>
        <dbReference type="Proteomes" id="UP000679126"/>
    </source>
</evidence>
<organism evidence="2 3">
    <name type="scientific">Chitinophaga chungangae</name>
    <dbReference type="NCBI Taxonomy" id="2821488"/>
    <lineage>
        <taxon>Bacteria</taxon>
        <taxon>Pseudomonadati</taxon>
        <taxon>Bacteroidota</taxon>
        <taxon>Chitinophagia</taxon>
        <taxon>Chitinophagales</taxon>
        <taxon>Chitinophagaceae</taxon>
        <taxon>Chitinophaga</taxon>
    </lineage>
</organism>
<feature type="domain" description="DinB-like" evidence="1">
    <location>
        <begin position="21"/>
        <end position="145"/>
    </location>
</feature>
<dbReference type="Gene3D" id="1.20.120.450">
    <property type="entry name" value="dinb family like domain"/>
    <property type="match status" value="1"/>
</dbReference>
<dbReference type="InterPro" id="IPR024775">
    <property type="entry name" value="DinB-like"/>
</dbReference>
<evidence type="ECO:0000259" key="1">
    <source>
        <dbReference type="Pfam" id="PF12867"/>
    </source>
</evidence>